<dbReference type="GO" id="GO:0003723">
    <property type="term" value="F:RNA binding"/>
    <property type="evidence" value="ECO:0007669"/>
    <property type="project" value="InterPro"/>
</dbReference>
<dbReference type="GO" id="GO:0009451">
    <property type="term" value="P:RNA modification"/>
    <property type="evidence" value="ECO:0007669"/>
    <property type="project" value="InterPro"/>
</dbReference>
<feature type="repeat" description="PPR" evidence="3">
    <location>
        <begin position="280"/>
        <end position="310"/>
    </location>
</feature>
<dbReference type="InterPro" id="IPR002885">
    <property type="entry name" value="PPR_rpt"/>
</dbReference>
<comment type="similarity">
    <text evidence="1">Belongs to the PPR family. PCMP-H subfamily.</text>
</comment>
<evidence type="ECO:0000256" key="2">
    <source>
        <dbReference type="ARBA" id="ARBA00022737"/>
    </source>
</evidence>
<dbReference type="FunFam" id="1.25.40.10:FF:000184">
    <property type="entry name" value="Pentatricopeptide repeat-containing protein, chloroplastic"/>
    <property type="match status" value="1"/>
</dbReference>
<gene>
    <name evidence="5" type="ORF">F0562_017780</name>
</gene>
<dbReference type="EMBL" id="CM018051">
    <property type="protein sequence ID" value="KAA8517487.1"/>
    <property type="molecule type" value="Genomic_DNA"/>
</dbReference>
<name>A0A5J4ZJP7_9ASTE</name>
<dbReference type="Pfam" id="PF13041">
    <property type="entry name" value="PPR_2"/>
    <property type="match status" value="4"/>
</dbReference>
<dbReference type="Proteomes" id="UP000325577">
    <property type="component" value="Linkage Group LG8"/>
</dbReference>
<reference evidence="5 6" key="1">
    <citation type="submission" date="2019-09" db="EMBL/GenBank/DDBJ databases">
        <title>A chromosome-level genome assembly of the Chinese tupelo Nyssa sinensis.</title>
        <authorList>
            <person name="Yang X."/>
            <person name="Kang M."/>
            <person name="Yang Y."/>
            <person name="Xiong H."/>
            <person name="Wang M."/>
            <person name="Zhang Z."/>
            <person name="Wang Z."/>
            <person name="Wu H."/>
            <person name="Ma T."/>
            <person name="Liu J."/>
            <person name="Xi Z."/>
        </authorList>
    </citation>
    <scope>NUCLEOTIDE SEQUENCE [LARGE SCALE GENOMIC DNA]</scope>
    <source>
        <strain evidence="5">J267</strain>
        <tissue evidence="5">Leaf</tissue>
    </source>
</reference>
<sequence length="719" mass="81045">MHRHCYISSPFALPGSPALGGNHLDLSAKYDNFVIILVDTIVGKEALEIKKLLLQGFNSFKQLKHVHARLLRLGLEQDNYLLNMVLKSSFNSGDRNYSRLIFYQTREPNIYIWNTMIRGLVSIDCFVESIEFYDLMRRAGLLPNNFTFPFLLKACARLSDFQLGLKLHTLVVKAGFDCDVFVKTPLVCLYAKCGYLENAHKVFDDIPDKNVVSWTAIISGYIDAGKFREAVDMFSRLLEMELKPDSFTLVRVLSACSHLGDLNSGEWINRYVVDIGMGRNVFVGTSLIDMYAKCGNMERARSVFDRMPEKDIVSWSVMIQGYASNGLPKEALELFYRMQRENVKPDCYTIVGVLSSCARLGALELGDWATTLIDKNQFFTNPVLGTALIDMYAKCGKMTSAWRVFKGIKERDLVVWNAVISGLSMNGHVKAAFSLFGQVKKLGIQPDGNTFIGLLCGCSHAGLVDEGRRYFDSMNCVFSLTPTIEHYGCMVDLLGRAGLLDEAHQLIKNMPMEANAIVWGALLGGCRVYRDTQLAEHVLERLIELEPWNSGNYVLLSNIYSANRKWDDAAKIRSSMSERGIQKTPGCSWIEVDGIVHEFRVGEKSHPLSDKICRKLSELSKEMKAAGYVPTTEYVLFDIEEEEKEHFLGCHSEKLAIAFGLISIASNNVIRIVKNLRVCGDCHMAIKLISKITGREIIVRDTNRFHCFIDGSCSCRDYW</sequence>
<feature type="repeat" description="PPR" evidence="3">
    <location>
        <begin position="311"/>
        <end position="345"/>
    </location>
</feature>
<evidence type="ECO:0000256" key="1">
    <source>
        <dbReference type="ARBA" id="ARBA00006643"/>
    </source>
</evidence>
<dbReference type="FunFam" id="1.25.40.10:FF:000450">
    <property type="entry name" value="Putative pentatricopeptide repeat-containing protein"/>
    <property type="match status" value="1"/>
</dbReference>
<dbReference type="Gene3D" id="1.25.40.10">
    <property type="entry name" value="Tetratricopeptide repeat domain"/>
    <property type="match status" value="4"/>
</dbReference>
<protein>
    <recommendedName>
        <fullName evidence="4">DYW domain-containing protein</fullName>
    </recommendedName>
</protein>
<evidence type="ECO:0000259" key="4">
    <source>
        <dbReference type="Pfam" id="PF14432"/>
    </source>
</evidence>
<dbReference type="FunFam" id="1.25.40.10:FF:000344">
    <property type="entry name" value="Pentatricopeptide repeat-containing protein"/>
    <property type="match status" value="1"/>
</dbReference>
<dbReference type="Pfam" id="PF20431">
    <property type="entry name" value="E_motif"/>
    <property type="match status" value="1"/>
</dbReference>
<feature type="repeat" description="PPR" evidence="3">
    <location>
        <begin position="109"/>
        <end position="143"/>
    </location>
</feature>
<dbReference type="OrthoDB" id="185373at2759"/>
<dbReference type="Pfam" id="PF20430">
    <property type="entry name" value="Eplus_motif"/>
    <property type="match status" value="1"/>
</dbReference>
<dbReference type="InterPro" id="IPR046848">
    <property type="entry name" value="E_motif"/>
</dbReference>
<evidence type="ECO:0000256" key="3">
    <source>
        <dbReference type="PROSITE-ProRule" id="PRU00708"/>
    </source>
</evidence>
<dbReference type="InterPro" id="IPR032867">
    <property type="entry name" value="DYW_dom"/>
</dbReference>
<dbReference type="PANTHER" id="PTHR47926">
    <property type="entry name" value="PENTATRICOPEPTIDE REPEAT-CONTAINING PROTEIN"/>
    <property type="match status" value="1"/>
</dbReference>
<dbReference type="GO" id="GO:0008270">
    <property type="term" value="F:zinc ion binding"/>
    <property type="evidence" value="ECO:0007669"/>
    <property type="project" value="InterPro"/>
</dbReference>
<accession>A0A5J4ZJP7</accession>
<dbReference type="Pfam" id="PF14432">
    <property type="entry name" value="DYW_deaminase"/>
    <property type="match status" value="1"/>
</dbReference>
<dbReference type="InterPro" id="IPR046960">
    <property type="entry name" value="PPR_At4g14850-like_plant"/>
</dbReference>
<dbReference type="Pfam" id="PF01535">
    <property type="entry name" value="PPR"/>
    <property type="match status" value="1"/>
</dbReference>
<dbReference type="AlphaFoldDB" id="A0A5J4ZJP7"/>
<dbReference type="PANTHER" id="PTHR47926:SF446">
    <property type="entry name" value="PENTACOTRIPEPTIDE-REPEAT REGION OF PRORP DOMAIN-CONTAINING PROTEIN"/>
    <property type="match status" value="1"/>
</dbReference>
<dbReference type="NCBIfam" id="TIGR00756">
    <property type="entry name" value="PPR"/>
    <property type="match status" value="6"/>
</dbReference>
<keyword evidence="6" id="KW-1185">Reference proteome</keyword>
<organism evidence="5 6">
    <name type="scientific">Nyssa sinensis</name>
    <dbReference type="NCBI Taxonomy" id="561372"/>
    <lineage>
        <taxon>Eukaryota</taxon>
        <taxon>Viridiplantae</taxon>
        <taxon>Streptophyta</taxon>
        <taxon>Embryophyta</taxon>
        <taxon>Tracheophyta</taxon>
        <taxon>Spermatophyta</taxon>
        <taxon>Magnoliopsida</taxon>
        <taxon>eudicotyledons</taxon>
        <taxon>Gunneridae</taxon>
        <taxon>Pentapetalae</taxon>
        <taxon>asterids</taxon>
        <taxon>Cornales</taxon>
        <taxon>Nyssaceae</taxon>
        <taxon>Nyssa</taxon>
    </lineage>
</organism>
<evidence type="ECO:0000313" key="6">
    <source>
        <dbReference type="Proteomes" id="UP000325577"/>
    </source>
</evidence>
<dbReference type="PROSITE" id="PS51375">
    <property type="entry name" value="PPR"/>
    <property type="match status" value="5"/>
</dbReference>
<proteinExistence type="inferred from homology"/>
<dbReference type="InterPro" id="IPR046849">
    <property type="entry name" value="E2_motif"/>
</dbReference>
<feature type="repeat" description="PPR" evidence="3">
    <location>
        <begin position="210"/>
        <end position="244"/>
    </location>
</feature>
<evidence type="ECO:0000313" key="5">
    <source>
        <dbReference type="EMBL" id="KAA8517487.1"/>
    </source>
</evidence>
<feature type="repeat" description="PPR" evidence="3">
    <location>
        <begin position="412"/>
        <end position="446"/>
    </location>
</feature>
<keyword evidence="2" id="KW-0677">Repeat</keyword>
<feature type="domain" description="DYW" evidence="4">
    <location>
        <begin position="627"/>
        <end position="719"/>
    </location>
</feature>
<dbReference type="InterPro" id="IPR011990">
    <property type="entry name" value="TPR-like_helical_dom_sf"/>
</dbReference>